<evidence type="ECO:0000256" key="7">
    <source>
        <dbReference type="ARBA" id="ARBA00023224"/>
    </source>
</evidence>
<dbReference type="Pfam" id="PF00015">
    <property type="entry name" value="MCPsignal"/>
    <property type="match status" value="1"/>
</dbReference>
<dbReference type="InterPro" id="IPR004089">
    <property type="entry name" value="MCPsignal_dom"/>
</dbReference>
<keyword evidence="7 9" id="KW-0807">Transducer</keyword>
<protein>
    <submittedName>
        <fullName evidence="14">Methyl-accepting chemotaxis protein</fullName>
    </submittedName>
</protein>
<keyword evidence="5 11" id="KW-1133">Transmembrane helix</keyword>
<evidence type="ECO:0000256" key="8">
    <source>
        <dbReference type="ARBA" id="ARBA00029447"/>
    </source>
</evidence>
<evidence type="ECO:0000256" key="2">
    <source>
        <dbReference type="ARBA" id="ARBA00022475"/>
    </source>
</evidence>
<feature type="coiled-coil region" evidence="10">
    <location>
        <begin position="529"/>
        <end position="556"/>
    </location>
</feature>
<dbReference type="Gene3D" id="1.10.287.950">
    <property type="entry name" value="Methyl-accepting chemotaxis protein"/>
    <property type="match status" value="1"/>
</dbReference>
<comment type="similarity">
    <text evidence="8">Belongs to the methyl-accepting chemotaxis (MCP) protein family.</text>
</comment>
<evidence type="ECO:0000256" key="9">
    <source>
        <dbReference type="PROSITE-ProRule" id="PRU00284"/>
    </source>
</evidence>
<gene>
    <name evidence="14" type="ORF">ACFPPD_07540</name>
</gene>
<reference evidence="15" key="1">
    <citation type="journal article" date="2019" name="Int. J. Syst. Evol. Microbiol.">
        <title>The Global Catalogue of Microorganisms (GCM) 10K type strain sequencing project: providing services to taxonomists for standard genome sequencing and annotation.</title>
        <authorList>
            <consortium name="The Broad Institute Genomics Platform"/>
            <consortium name="The Broad Institute Genome Sequencing Center for Infectious Disease"/>
            <person name="Wu L."/>
            <person name="Ma J."/>
        </authorList>
    </citation>
    <scope>NUCLEOTIDE SEQUENCE [LARGE SCALE GENOMIC DNA]</scope>
    <source>
        <strain evidence="15">CCUG 57113</strain>
    </source>
</reference>
<dbReference type="Gene3D" id="3.30.450.20">
    <property type="entry name" value="PAS domain"/>
    <property type="match status" value="1"/>
</dbReference>
<feature type="transmembrane region" description="Helical" evidence="11">
    <location>
        <begin position="296"/>
        <end position="319"/>
    </location>
</feature>
<dbReference type="Proteomes" id="UP001596105">
    <property type="component" value="Unassembled WGS sequence"/>
</dbReference>
<evidence type="ECO:0000256" key="5">
    <source>
        <dbReference type="ARBA" id="ARBA00022989"/>
    </source>
</evidence>
<feature type="domain" description="Methyl-accepting transducer" evidence="12">
    <location>
        <begin position="388"/>
        <end position="638"/>
    </location>
</feature>
<keyword evidence="3" id="KW-0145">Chemotaxis</keyword>
<dbReference type="InterPro" id="IPR033479">
    <property type="entry name" value="dCache_1"/>
</dbReference>
<dbReference type="Pfam" id="PF00672">
    <property type="entry name" value="HAMP"/>
    <property type="match status" value="1"/>
</dbReference>
<dbReference type="SUPFAM" id="SSF58104">
    <property type="entry name" value="Methyl-accepting chemotaxis protein (MCP) signaling domain"/>
    <property type="match status" value="1"/>
</dbReference>
<comment type="subcellular location">
    <subcellularLocation>
        <location evidence="1">Cell membrane</location>
        <topology evidence="1">Multi-pass membrane protein</topology>
    </subcellularLocation>
</comment>
<dbReference type="Pfam" id="PF02743">
    <property type="entry name" value="dCache_1"/>
    <property type="match status" value="1"/>
</dbReference>
<organism evidence="14 15">
    <name type="scientific">Cohnella suwonensis</name>
    <dbReference type="NCBI Taxonomy" id="696072"/>
    <lineage>
        <taxon>Bacteria</taxon>
        <taxon>Bacillati</taxon>
        <taxon>Bacillota</taxon>
        <taxon>Bacilli</taxon>
        <taxon>Bacillales</taxon>
        <taxon>Paenibacillaceae</taxon>
        <taxon>Cohnella</taxon>
    </lineage>
</organism>
<keyword evidence="4 11" id="KW-0812">Transmembrane</keyword>
<keyword evidence="2" id="KW-1003">Cell membrane</keyword>
<dbReference type="CDD" id="cd18774">
    <property type="entry name" value="PDC2_HK_sensor"/>
    <property type="match status" value="1"/>
</dbReference>
<dbReference type="PROSITE" id="PS50111">
    <property type="entry name" value="CHEMOTAXIS_TRANSDUC_2"/>
    <property type="match status" value="1"/>
</dbReference>
<evidence type="ECO:0000256" key="10">
    <source>
        <dbReference type="SAM" id="Coils"/>
    </source>
</evidence>
<evidence type="ECO:0000256" key="11">
    <source>
        <dbReference type="SAM" id="Phobius"/>
    </source>
</evidence>
<evidence type="ECO:0000313" key="14">
    <source>
        <dbReference type="EMBL" id="MFC5468570.1"/>
    </source>
</evidence>
<sequence>MRSIGTKLFLVFFVVIGLTSASLGLFSYSASKTAIVDQARASSAQTIALAGEKLDMKLQFYLDSMNQLVKNSEFQEQLFQFANAGSMPADELDGRISAILGMLDRLALSDPLIRNISLLSLSDPIPLISTEREAGRPDKDADWIKLIRETEGKPVWLPISSQGYLGGAPSAKPVFACAKLLGKSNVGSNEYALLIQIESTALQAMIDGIKLGEHAETVVADGEDRLIAASGLDEAGWKSILPSVSGVAAAGEEIRKDDSGEERLVAYRISPVTGWMLAGSAPLHDLTGATENIRKVTYMAVAASIAVAILVGLWIYRFVAKPLGSLKRLMRQAADGDLRVRMNYRSKDEIGHVSAAFNQMTAHIGQLVADARLSAEDALASSGLVSEAARRTADSSREIYLAADQIAQGAASLAAASERSGGSVSRIGEEMSDSFVLQCEMSDAARLVHDHCEEGGLAARMLLRKTEETDLHFRRLGDKVNGLADGAEAIREMLGLITRLAKQTTILSLNASIEAARGGQSGGGFKVIADEIRRLAEQSNASIKQAETLAEGIREEVGSAVHAMRSAEPFFREMSVDVGSVHRLFHHVNGLMAQLKERLDTGKSSMERLQASQEIIAHSIGEVSAVSQQSSASTDQVAALCLSQRQIGDELVALSSDLKAVSAKLEQQMASFLV</sequence>
<dbReference type="PANTHER" id="PTHR32089:SF114">
    <property type="entry name" value="METHYL-ACCEPTING CHEMOTAXIS PROTEIN MCPB"/>
    <property type="match status" value="1"/>
</dbReference>
<evidence type="ECO:0000313" key="15">
    <source>
        <dbReference type="Proteomes" id="UP001596105"/>
    </source>
</evidence>
<dbReference type="EMBL" id="JBHSMH010000016">
    <property type="protein sequence ID" value="MFC5468570.1"/>
    <property type="molecule type" value="Genomic_DNA"/>
</dbReference>
<dbReference type="RefSeq" id="WP_209749537.1">
    <property type="nucleotide sequence ID" value="NZ_JBHSMH010000016.1"/>
</dbReference>
<proteinExistence type="inferred from homology"/>
<accession>A0ABW0LRP1</accession>
<evidence type="ECO:0000256" key="1">
    <source>
        <dbReference type="ARBA" id="ARBA00004651"/>
    </source>
</evidence>
<feature type="domain" description="HAMP" evidence="13">
    <location>
        <begin position="317"/>
        <end position="369"/>
    </location>
</feature>
<evidence type="ECO:0000259" key="13">
    <source>
        <dbReference type="PROSITE" id="PS50885"/>
    </source>
</evidence>
<dbReference type="InterPro" id="IPR003660">
    <property type="entry name" value="HAMP_dom"/>
</dbReference>
<dbReference type="CDD" id="cd06225">
    <property type="entry name" value="HAMP"/>
    <property type="match status" value="1"/>
</dbReference>
<keyword evidence="15" id="KW-1185">Reference proteome</keyword>
<evidence type="ECO:0000259" key="12">
    <source>
        <dbReference type="PROSITE" id="PS50111"/>
    </source>
</evidence>
<keyword evidence="6 11" id="KW-0472">Membrane</keyword>
<name>A0ABW0LRP1_9BACL</name>
<evidence type="ECO:0000256" key="6">
    <source>
        <dbReference type="ARBA" id="ARBA00023136"/>
    </source>
</evidence>
<dbReference type="SMART" id="SM00283">
    <property type="entry name" value="MA"/>
    <property type="match status" value="1"/>
</dbReference>
<keyword evidence="10" id="KW-0175">Coiled coil</keyword>
<dbReference type="SMART" id="SM00304">
    <property type="entry name" value="HAMP"/>
    <property type="match status" value="1"/>
</dbReference>
<comment type="caution">
    <text evidence="14">The sequence shown here is derived from an EMBL/GenBank/DDBJ whole genome shotgun (WGS) entry which is preliminary data.</text>
</comment>
<evidence type="ECO:0000256" key="4">
    <source>
        <dbReference type="ARBA" id="ARBA00022692"/>
    </source>
</evidence>
<dbReference type="PANTHER" id="PTHR32089">
    <property type="entry name" value="METHYL-ACCEPTING CHEMOTAXIS PROTEIN MCPB"/>
    <property type="match status" value="1"/>
</dbReference>
<evidence type="ECO:0000256" key="3">
    <source>
        <dbReference type="ARBA" id="ARBA00022500"/>
    </source>
</evidence>
<dbReference type="PROSITE" id="PS50885">
    <property type="entry name" value="HAMP"/>
    <property type="match status" value="1"/>
</dbReference>